<evidence type="ECO:0000259" key="8">
    <source>
        <dbReference type="SMART" id="SM00644"/>
    </source>
</evidence>
<keyword evidence="7" id="KW-0961">Cell wall biogenesis/degradation</keyword>
<dbReference type="GO" id="GO:0008745">
    <property type="term" value="F:N-acetylmuramoyl-L-alanine amidase activity"/>
    <property type="evidence" value="ECO:0007669"/>
    <property type="project" value="UniProtKB-EC"/>
</dbReference>
<dbReference type="GO" id="GO:0071555">
    <property type="term" value="P:cell wall organization"/>
    <property type="evidence" value="ECO:0007669"/>
    <property type="project" value="UniProtKB-KW"/>
</dbReference>
<evidence type="ECO:0000256" key="3">
    <source>
        <dbReference type="ARBA" id="ARBA00011901"/>
    </source>
</evidence>
<dbReference type="Proteomes" id="UP000593890">
    <property type="component" value="Chromosome"/>
</dbReference>
<feature type="domain" description="Cpl-7 lysozyme C-terminal" evidence="9">
    <location>
        <begin position="204"/>
        <end position="245"/>
    </location>
</feature>
<protein>
    <recommendedName>
        <fullName evidence="3">N-acetylmuramoyl-L-alanine amidase</fullName>
        <ecNumber evidence="3">3.5.1.28</ecNumber>
    </recommendedName>
</protein>
<dbReference type="KEGG" id="sman:C12CBH8_21710"/>
<dbReference type="SMART" id="SM01095">
    <property type="entry name" value="Cpl-7"/>
    <property type="match status" value="2"/>
</dbReference>
<dbReference type="GO" id="GO:0030435">
    <property type="term" value="P:sporulation resulting in formation of a cellular spore"/>
    <property type="evidence" value="ECO:0007669"/>
    <property type="project" value="UniProtKB-KW"/>
</dbReference>
<organism evidence="10 11">
    <name type="scientific">Solibaculum mannosilyticum</name>
    <dbReference type="NCBI Taxonomy" id="2780922"/>
    <lineage>
        <taxon>Bacteria</taxon>
        <taxon>Bacillati</taxon>
        <taxon>Bacillota</taxon>
        <taxon>Clostridia</taxon>
        <taxon>Eubacteriales</taxon>
        <taxon>Oscillospiraceae</taxon>
        <taxon>Solibaculum</taxon>
    </lineage>
</organism>
<evidence type="ECO:0000256" key="2">
    <source>
        <dbReference type="ARBA" id="ARBA00007553"/>
    </source>
</evidence>
<dbReference type="GO" id="GO:0009254">
    <property type="term" value="P:peptidoglycan turnover"/>
    <property type="evidence" value="ECO:0007669"/>
    <property type="project" value="TreeGrafter"/>
</dbReference>
<dbReference type="EMBL" id="AP023321">
    <property type="protein sequence ID" value="BCI61532.1"/>
    <property type="molecule type" value="Genomic_DNA"/>
</dbReference>
<keyword evidence="6" id="KW-0178">Competence</keyword>
<proteinExistence type="inferred from homology"/>
<dbReference type="AlphaFoldDB" id="A0A7I8D739"/>
<dbReference type="EC" id="3.5.1.28" evidence="3"/>
<dbReference type="InterPro" id="IPR002502">
    <property type="entry name" value="Amidase_domain"/>
</dbReference>
<feature type="domain" description="N-acetylmuramoyl-L-alanine amidase" evidence="8">
    <location>
        <begin position="32"/>
        <end position="166"/>
    </location>
</feature>
<feature type="domain" description="Cpl-7 lysozyme C-terminal" evidence="9">
    <location>
        <begin position="257"/>
        <end position="298"/>
    </location>
</feature>
<dbReference type="GO" id="GO:0030420">
    <property type="term" value="P:establishment of competence for transformation"/>
    <property type="evidence" value="ECO:0007669"/>
    <property type="project" value="UniProtKB-KW"/>
</dbReference>
<dbReference type="InterPro" id="IPR051206">
    <property type="entry name" value="NAMLAA_amidase_2"/>
</dbReference>
<comment type="similarity">
    <text evidence="2">Belongs to the N-acetylmuramoyl-L-alanine amidase 2 family.</text>
</comment>
<keyword evidence="4" id="KW-0378">Hydrolase</keyword>
<comment type="catalytic activity">
    <reaction evidence="1">
        <text>Hydrolyzes the link between N-acetylmuramoyl residues and L-amino acid residues in certain cell-wall glycopeptides.</text>
        <dbReference type="EC" id="3.5.1.28"/>
    </reaction>
</comment>
<dbReference type="GO" id="GO:0009253">
    <property type="term" value="P:peptidoglycan catabolic process"/>
    <property type="evidence" value="ECO:0007669"/>
    <property type="project" value="InterPro"/>
</dbReference>
<evidence type="ECO:0000256" key="5">
    <source>
        <dbReference type="ARBA" id="ARBA00022969"/>
    </source>
</evidence>
<keyword evidence="5" id="KW-0749">Sporulation</keyword>
<dbReference type="CDD" id="cd06583">
    <property type="entry name" value="PGRP"/>
    <property type="match status" value="1"/>
</dbReference>
<dbReference type="RefSeq" id="WP_246441556.1">
    <property type="nucleotide sequence ID" value="NZ_AP023321.1"/>
</dbReference>
<accession>A0A7I8D739</accession>
<dbReference type="SMART" id="SM00644">
    <property type="entry name" value="Ami_2"/>
    <property type="match status" value="1"/>
</dbReference>
<evidence type="ECO:0000313" key="11">
    <source>
        <dbReference type="Proteomes" id="UP000593890"/>
    </source>
</evidence>
<dbReference type="SUPFAM" id="SSF55846">
    <property type="entry name" value="N-acetylmuramoyl-L-alanine amidase-like"/>
    <property type="match status" value="1"/>
</dbReference>
<dbReference type="Pfam" id="PF01510">
    <property type="entry name" value="Amidase_2"/>
    <property type="match status" value="1"/>
</dbReference>
<dbReference type="Gene3D" id="3.40.80.10">
    <property type="entry name" value="Peptidoglycan recognition protein-like"/>
    <property type="match status" value="1"/>
</dbReference>
<evidence type="ECO:0000256" key="6">
    <source>
        <dbReference type="ARBA" id="ARBA00023287"/>
    </source>
</evidence>
<dbReference type="InterPro" id="IPR036505">
    <property type="entry name" value="Amidase/PGRP_sf"/>
</dbReference>
<evidence type="ECO:0000256" key="7">
    <source>
        <dbReference type="ARBA" id="ARBA00023316"/>
    </source>
</evidence>
<dbReference type="InterPro" id="IPR013168">
    <property type="entry name" value="Cpl_7_lyso_C"/>
</dbReference>
<dbReference type="Pfam" id="PF08230">
    <property type="entry name" value="CW_7"/>
    <property type="match status" value="2"/>
</dbReference>
<evidence type="ECO:0000313" key="10">
    <source>
        <dbReference type="EMBL" id="BCI61532.1"/>
    </source>
</evidence>
<sequence>MEIVNGIVQDASIGGIPLVSKIVSPKGTHNVRTLKPLSTSNGNPYYIVVHNTGNSASSADARAHYSWLQGVENNDFSYVSVHFFVDEDEVVQTCPVTEITYHAGDGSTGKGNSQGLSIEICENHNYPQAEENAIQVIRAFMDHYGIPIDRVQPHRYFAPNKKLCPHLILKSESAWQTNWASFQQRIQGADVAPDDDTQSPAKSVDEIAQEVIAGKWGNGSERRERLTAAGYDYSTVQARVNEIMGGGSASATPSKTVDEVAQEVIAGKWGNGSERKDRLTAAGYDYSTIQARVNELMGGSSGGSSSNSIAVGDTVRITCNTYSTGQSIPSWVKSQTHKVSQIKGDKALLGYPDGIASWVPLSGIVRA</sequence>
<name>A0A7I8D739_9FIRM</name>
<keyword evidence="11" id="KW-1185">Reference proteome</keyword>
<evidence type="ECO:0000256" key="1">
    <source>
        <dbReference type="ARBA" id="ARBA00001561"/>
    </source>
</evidence>
<dbReference type="PANTHER" id="PTHR30417:SF11">
    <property type="entry name" value="N-ACETYLMURAMOYL-L-ALANINE AMIDASE XLYA"/>
    <property type="match status" value="1"/>
</dbReference>
<reference evidence="11" key="1">
    <citation type="submission" date="2020-07" db="EMBL/GenBank/DDBJ databases">
        <title>Complete genome sequencing of Clostridia bacterium strain 12CBH8.</title>
        <authorList>
            <person name="Sakamoto M."/>
            <person name="Murakami T."/>
            <person name="Mori H."/>
        </authorList>
    </citation>
    <scope>NUCLEOTIDE SEQUENCE [LARGE SCALE GENOMIC DNA]</scope>
    <source>
        <strain evidence="11">12CBH8</strain>
    </source>
</reference>
<evidence type="ECO:0000256" key="4">
    <source>
        <dbReference type="ARBA" id="ARBA00022801"/>
    </source>
</evidence>
<evidence type="ECO:0000259" key="9">
    <source>
        <dbReference type="SMART" id="SM01095"/>
    </source>
</evidence>
<dbReference type="PANTHER" id="PTHR30417">
    <property type="entry name" value="N-ACETYLMURAMOYL-L-ALANINE AMIDASE AMID"/>
    <property type="match status" value="1"/>
</dbReference>
<gene>
    <name evidence="10" type="ORF">C12CBH8_21710</name>
</gene>